<evidence type="ECO:0000256" key="3">
    <source>
        <dbReference type="ARBA" id="ARBA00022490"/>
    </source>
</evidence>
<keyword evidence="7 8" id="KW-0133">Cell shape</keyword>
<keyword evidence="4 7" id="KW-0436">Ligase</keyword>
<keyword evidence="5 7" id="KW-0547">Nucleotide-binding</keyword>
<accession>A0ABT7QL85</accession>
<comment type="catalytic activity">
    <reaction evidence="7 8">
        <text>UDP-N-acetyl-alpha-D-muramoyl-L-alanine + D-glutamate + ATP = UDP-N-acetyl-alpha-D-muramoyl-L-alanyl-D-glutamate + ADP + phosphate + H(+)</text>
        <dbReference type="Rhea" id="RHEA:16429"/>
        <dbReference type="ChEBI" id="CHEBI:15378"/>
        <dbReference type="ChEBI" id="CHEBI:29986"/>
        <dbReference type="ChEBI" id="CHEBI:30616"/>
        <dbReference type="ChEBI" id="CHEBI:43474"/>
        <dbReference type="ChEBI" id="CHEBI:83898"/>
        <dbReference type="ChEBI" id="CHEBI:83900"/>
        <dbReference type="ChEBI" id="CHEBI:456216"/>
        <dbReference type="EC" id="6.3.2.9"/>
    </reaction>
</comment>
<dbReference type="PANTHER" id="PTHR43692">
    <property type="entry name" value="UDP-N-ACETYLMURAMOYLALANINE--D-GLUTAMATE LIGASE"/>
    <property type="match status" value="1"/>
</dbReference>
<keyword evidence="7 8" id="KW-0131">Cell cycle</keyword>
<reference evidence="11" key="2">
    <citation type="journal article" date="2023" name="Microbiome">
        <title>Synthase-selected sorting approach identifies a beta-lactone synthase in a nudibranch symbiotic bacterium.</title>
        <authorList>
            <person name="Dzunkova M."/>
            <person name="La Clair J.J."/>
            <person name="Tyml T."/>
            <person name="Doud D."/>
            <person name="Schulz F."/>
            <person name="Piquer-Esteban S."/>
            <person name="Porcel Sanchis D."/>
            <person name="Osborn A."/>
            <person name="Robinson D."/>
            <person name="Louie K.B."/>
            <person name="Bowen B.P."/>
            <person name="Bowers R.M."/>
            <person name="Lee J."/>
            <person name="Arnau V."/>
            <person name="Diaz-Villanueva W."/>
            <person name="Stepanauskas R."/>
            <person name="Gosliner T."/>
            <person name="Date S.V."/>
            <person name="Northen T.R."/>
            <person name="Cheng J.F."/>
            <person name="Burkart M.D."/>
            <person name="Woyke T."/>
        </authorList>
    </citation>
    <scope>NUCLEOTIDE SEQUENCE</scope>
    <source>
        <strain evidence="11">Df01</strain>
    </source>
</reference>
<evidence type="ECO:0000313" key="11">
    <source>
        <dbReference type="EMBL" id="MDM5147273.1"/>
    </source>
</evidence>
<keyword evidence="7 8" id="KW-0961">Cell wall biogenesis/degradation</keyword>
<dbReference type="EC" id="6.3.2.9" evidence="7 8"/>
<evidence type="ECO:0000256" key="7">
    <source>
        <dbReference type="HAMAP-Rule" id="MF_00639"/>
    </source>
</evidence>
<dbReference type="NCBIfam" id="TIGR01087">
    <property type="entry name" value="murD"/>
    <property type="match status" value="1"/>
</dbReference>
<dbReference type="HAMAP" id="MF_00639">
    <property type="entry name" value="MurD"/>
    <property type="match status" value="1"/>
</dbReference>
<protein>
    <recommendedName>
        <fullName evidence="7 8">UDP-N-acetylmuramoylalanine--D-glutamate ligase</fullName>
        <ecNumber evidence="7 8">6.3.2.9</ecNumber>
    </recommendedName>
    <alternativeName>
        <fullName evidence="7">D-glutamic acid-adding enzyme</fullName>
    </alternativeName>
    <alternativeName>
        <fullName evidence="7">UDP-N-acetylmuramoyl-L-alanyl-D-glutamate synthetase</fullName>
    </alternativeName>
</protein>
<comment type="subcellular location">
    <subcellularLocation>
        <location evidence="1 7 8">Cytoplasm</location>
    </subcellularLocation>
</comment>
<dbReference type="SUPFAM" id="SSF53244">
    <property type="entry name" value="MurD-like peptide ligases, peptide-binding domain"/>
    <property type="match status" value="1"/>
</dbReference>
<evidence type="ECO:0000256" key="8">
    <source>
        <dbReference type="RuleBase" id="RU003664"/>
    </source>
</evidence>
<evidence type="ECO:0000313" key="12">
    <source>
        <dbReference type="Proteomes" id="UP001168167"/>
    </source>
</evidence>
<organism evidence="11 12">
    <name type="scientific">Candidatus Doriopsillibacter californiensis</name>
    <dbReference type="NCBI Taxonomy" id="2970740"/>
    <lineage>
        <taxon>Bacteria</taxon>
        <taxon>Pseudomonadati</taxon>
        <taxon>Pseudomonadota</taxon>
        <taxon>Gammaproteobacteria</taxon>
        <taxon>Candidatus Tethybacterales</taxon>
        <taxon>Candidatus Persebacteraceae</taxon>
        <taxon>Candidatus Doriopsillibacter</taxon>
    </lineage>
</organism>
<dbReference type="SUPFAM" id="SSF53623">
    <property type="entry name" value="MurD-like peptide ligases, catalytic domain"/>
    <property type="match status" value="1"/>
</dbReference>
<dbReference type="InterPro" id="IPR036565">
    <property type="entry name" value="Mur-like_cat_sf"/>
</dbReference>
<dbReference type="InterPro" id="IPR013221">
    <property type="entry name" value="Mur_ligase_cen"/>
</dbReference>
<dbReference type="InterPro" id="IPR036615">
    <property type="entry name" value="Mur_ligase_C_dom_sf"/>
</dbReference>
<comment type="caution">
    <text evidence="11">The sequence shown here is derived from an EMBL/GenBank/DDBJ whole genome shotgun (WGS) entry which is preliminary data.</text>
</comment>
<feature type="binding site" evidence="7">
    <location>
        <begin position="130"/>
        <end position="136"/>
    </location>
    <ligand>
        <name>ATP</name>
        <dbReference type="ChEBI" id="CHEBI:30616"/>
    </ligand>
</feature>
<gene>
    <name evidence="7 11" type="primary">murD</name>
    <name evidence="11" type="ORF">NQX30_02645</name>
</gene>
<dbReference type="GO" id="GO:0008764">
    <property type="term" value="F:UDP-N-acetylmuramoylalanine-D-glutamate ligase activity"/>
    <property type="evidence" value="ECO:0007669"/>
    <property type="project" value="UniProtKB-EC"/>
</dbReference>
<keyword evidence="7 8" id="KW-0573">Peptidoglycan synthesis</keyword>
<proteinExistence type="inferred from homology"/>
<dbReference type="InterPro" id="IPR005762">
    <property type="entry name" value="MurD"/>
</dbReference>
<sequence length="458" mass="48366">MDYLADVCTRWASCPQTAMKALVVGMGVSGLSIARYLAAEGATVLAVDSRREPPCLAATAAISGVKAQSNTNIATWQKSDFDSYDLVAKSPGIPLSHITAPVEKITGDAALFADAWRRNPPNTTLLAVTGTNGKSTVTELSAQLCTAAGRRAEAIGNIGEPLLDAWQRWQQTAAPDVAVAELSSFQLETASNFTSDIAAVLNISPDHLDHHSDMATYTTAKAQLYHHAARRVVNADDTAVTAMTTSPDVTFSATERTTAAWHLTADAIVGDARFALTEMAAPPHSALAALALTDGLSLDTTARRQALANFSRLPHRQQIVSHIDNVTYINDSKATNVASACFALKQLLGNAVIIAGGDGKGQDFTRLATEAQGRVRLAVLLGRDALQLQTAFTNVGIATQQAKNMPEAVFIATQAATAGDTVMLSPACSSLDMYTNYGARGDAFISSCLNMEHRCATQ</sequence>
<dbReference type="Gene3D" id="3.40.50.720">
    <property type="entry name" value="NAD(P)-binding Rossmann-like Domain"/>
    <property type="match status" value="1"/>
</dbReference>
<evidence type="ECO:0000259" key="9">
    <source>
        <dbReference type="Pfam" id="PF02875"/>
    </source>
</evidence>
<dbReference type="EMBL" id="JANQAO010000001">
    <property type="protein sequence ID" value="MDM5147273.1"/>
    <property type="molecule type" value="Genomic_DNA"/>
</dbReference>
<reference evidence="11" key="1">
    <citation type="submission" date="2022-08" db="EMBL/GenBank/DDBJ databases">
        <authorList>
            <person name="Dzunkova M."/>
            <person name="La Clair J."/>
            <person name="Tyml T."/>
            <person name="Doud D."/>
            <person name="Schulz F."/>
            <person name="Piquer S."/>
            <person name="Porcel Sanchis D."/>
            <person name="Osborn A."/>
            <person name="Robinson D."/>
            <person name="Louie K.B."/>
            <person name="Bowen B.P."/>
            <person name="Bowers R."/>
            <person name="Lee J."/>
            <person name="Arnau Llombart V."/>
            <person name="Diaz Villanueva W."/>
            <person name="Gosliner T."/>
            <person name="Northen T."/>
            <person name="Cheng J.-F."/>
            <person name="Burkart M.D."/>
            <person name="Woyke T."/>
        </authorList>
    </citation>
    <scope>NUCLEOTIDE SEQUENCE</scope>
    <source>
        <strain evidence="11">Df01</strain>
    </source>
</reference>
<evidence type="ECO:0000256" key="4">
    <source>
        <dbReference type="ARBA" id="ARBA00022598"/>
    </source>
</evidence>
<comment type="function">
    <text evidence="7 8">Cell wall formation. Catalyzes the addition of glutamate to the nucleotide precursor UDP-N-acetylmuramoyl-L-alanine (UMA).</text>
</comment>
<evidence type="ECO:0000256" key="1">
    <source>
        <dbReference type="ARBA" id="ARBA00004496"/>
    </source>
</evidence>
<feature type="domain" description="Mur ligase C-terminal" evidence="9">
    <location>
        <begin position="315"/>
        <end position="428"/>
    </location>
</feature>
<dbReference type="SUPFAM" id="SSF51984">
    <property type="entry name" value="MurCD N-terminal domain"/>
    <property type="match status" value="1"/>
</dbReference>
<dbReference type="Pfam" id="PF02875">
    <property type="entry name" value="Mur_ligase_C"/>
    <property type="match status" value="1"/>
</dbReference>
<keyword evidence="12" id="KW-1185">Reference proteome</keyword>
<evidence type="ECO:0000259" key="10">
    <source>
        <dbReference type="Pfam" id="PF08245"/>
    </source>
</evidence>
<dbReference type="PANTHER" id="PTHR43692:SF1">
    <property type="entry name" value="UDP-N-ACETYLMURAMOYLALANINE--D-GLUTAMATE LIGASE"/>
    <property type="match status" value="1"/>
</dbReference>
<dbReference type="InterPro" id="IPR004101">
    <property type="entry name" value="Mur_ligase_C"/>
</dbReference>
<evidence type="ECO:0000256" key="5">
    <source>
        <dbReference type="ARBA" id="ARBA00022741"/>
    </source>
</evidence>
<dbReference type="Gene3D" id="3.40.1190.10">
    <property type="entry name" value="Mur-like, catalytic domain"/>
    <property type="match status" value="1"/>
</dbReference>
<dbReference type="Proteomes" id="UP001168167">
    <property type="component" value="Unassembled WGS sequence"/>
</dbReference>
<dbReference type="Pfam" id="PF08245">
    <property type="entry name" value="Mur_ligase_M"/>
    <property type="match status" value="1"/>
</dbReference>
<keyword evidence="6 7" id="KW-0067">ATP-binding</keyword>
<dbReference type="Gene3D" id="3.90.190.20">
    <property type="entry name" value="Mur ligase, C-terminal domain"/>
    <property type="match status" value="1"/>
</dbReference>
<keyword evidence="7 8" id="KW-0132">Cell division</keyword>
<comment type="pathway">
    <text evidence="2 7 8">Cell wall biogenesis; peptidoglycan biosynthesis.</text>
</comment>
<feature type="domain" description="Mur ligase central" evidence="10">
    <location>
        <begin position="128"/>
        <end position="257"/>
    </location>
</feature>
<comment type="similarity">
    <text evidence="7">Belongs to the MurCDEF family.</text>
</comment>
<name>A0ABT7QL85_9GAMM</name>
<evidence type="ECO:0000256" key="6">
    <source>
        <dbReference type="ARBA" id="ARBA00022840"/>
    </source>
</evidence>
<evidence type="ECO:0000256" key="2">
    <source>
        <dbReference type="ARBA" id="ARBA00004752"/>
    </source>
</evidence>
<dbReference type="Pfam" id="PF21799">
    <property type="entry name" value="MurD-like_N"/>
    <property type="match status" value="1"/>
</dbReference>
<keyword evidence="3 7" id="KW-0963">Cytoplasm</keyword>